<dbReference type="InterPro" id="IPR036465">
    <property type="entry name" value="vWFA_dom_sf"/>
</dbReference>
<name>A0A250X583_9CHLO</name>
<dbReference type="STRING" id="1157962.A0A250X583"/>
<dbReference type="SUPFAM" id="SSF53300">
    <property type="entry name" value="vWA-like"/>
    <property type="match status" value="1"/>
</dbReference>
<proteinExistence type="predicted"/>
<dbReference type="Proteomes" id="UP000232323">
    <property type="component" value="Unassembled WGS sequence"/>
</dbReference>
<comment type="caution">
    <text evidence="1">The sequence shown here is derived from an EMBL/GenBank/DDBJ whole genome shotgun (WGS) entry which is preliminary data.</text>
</comment>
<dbReference type="EMBL" id="BEGY01000030">
    <property type="protein sequence ID" value="GAX78233.1"/>
    <property type="molecule type" value="Genomic_DNA"/>
</dbReference>
<protein>
    <recommendedName>
        <fullName evidence="3">VWFA domain-containing protein</fullName>
    </recommendedName>
</protein>
<organism evidence="1 2">
    <name type="scientific">Chlamydomonas eustigma</name>
    <dbReference type="NCBI Taxonomy" id="1157962"/>
    <lineage>
        <taxon>Eukaryota</taxon>
        <taxon>Viridiplantae</taxon>
        <taxon>Chlorophyta</taxon>
        <taxon>core chlorophytes</taxon>
        <taxon>Chlorophyceae</taxon>
        <taxon>CS clade</taxon>
        <taxon>Chlamydomonadales</taxon>
        <taxon>Chlamydomonadaceae</taxon>
        <taxon>Chlamydomonas</taxon>
    </lineage>
</organism>
<gene>
    <name evidence="1" type="ORF">CEUSTIGMA_g5675.t1</name>
</gene>
<dbReference type="AlphaFoldDB" id="A0A250X583"/>
<reference evidence="1 2" key="1">
    <citation type="submission" date="2017-08" db="EMBL/GenBank/DDBJ databases">
        <title>Acidophilic green algal genome provides insights into adaptation to an acidic environment.</title>
        <authorList>
            <person name="Hirooka S."/>
            <person name="Hirose Y."/>
            <person name="Kanesaki Y."/>
            <person name="Higuchi S."/>
            <person name="Fujiwara T."/>
            <person name="Onuma R."/>
            <person name="Era A."/>
            <person name="Ohbayashi R."/>
            <person name="Uzuka A."/>
            <person name="Nozaki H."/>
            <person name="Yoshikawa H."/>
            <person name="Miyagishima S.Y."/>
        </authorList>
    </citation>
    <scope>NUCLEOTIDE SEQUENCE [LARGE SCALE GENOMIC DNA]</scope>
    <source>
        <strain evidence="1 2">NIES-2499</strain>
    </source>
</reference>
<evidence type="ECO:0000313" key="2">
    <source>
        <dbReference type="Proteomes" id="UP000232323"/>
    </source>
</evidence>
<evidence type="ECO:0000313" key="1">
    <source>
        <dbReference type="EMBL" id="GAX78233.1"/>
    </source>
</evidence>
<evidence type="ECO:0008006" key="3">
    <source>
        <dbReference type="Google" id="ProtNLM"/>
    </source>
</evidence>
<dbReference type="PANTHER" id="PTHR34706">
    <property type="entry name" value="SLR1338 PROTEIN"/>
    <property type="match status" value="1"/>
</dbReference>
<sequence length="306" mass="34073">MYQSNVAYPGYTTSQGSAMGTPTMGIPVGPNTSILQQGYPAPVILPSPPEGTWGIGIEEFQRKYNVSAKWTPYLQPLKDYVTVIVCDDSGSMRMLADPDVGDNMTRWAELKMIMNVVVEAHAAVGTVCDVYFINRGAYRNVSSFAQLSGAFAYPPSGGTNLLRVLHQVAADHCNPDLIERNVIIHIFTDGHPTNDQGREDFPAFANWLRRRPCIDKTFVSIILCTDDEYIDQLYRQLEYNPGMNLGIRGVDCTEDYRGELRDVRRTRGWNYPFSFGDYVVKTIAGAIDPSIHLIDLPAQPDCCTIS</sequence>
<dbReference type="PANTHER" id="PTHR34706:SF1">
    <property type="entry name" value="VWFA DOMAIN-CONTAINING PROTEIN"/>
    <property type="match status" value="1"/>
</dbReference>
<keyword evidence="2" id="KW-1185">Reference proteome</keyword>
<accession>A0A250X583</accession>
<dbReference type="OrthoDB" id="2142040at2759"/>